<dbReference type="SUPFAM" id="SSF53822">
    <property type="entry name" value="Periplasmic binding protein-like I"/>
    <property type="match status" value="1"/>
</dbReference>
<evidence type="ECO:0000256" key="2">
    <source>
        <dbReference type="ARBA" id="ARBA00008610"/>
    </source>
</evidence>
<protein>
    <submittedName>
        <fullName evidence="9">BMP family ABC transporter substrate-binding protein</fullName>
    </submittedName>
    <submittedName>
        <fullName evidence="8">Purine nucleoside receptor A</fullName>
    </submittedName>
</protein>
<organism evidence="8 10">
    <name type="scientific">Fusicatenibacter saccharivorans</name>
    <dbReference type="NCBI Taxonomy" id="1150298"/>
    <lineage>
        <taxon>Bacteria</taxon>
        <taxon>Bacillati</taxon>
        <taxon>Bacillota</taxon>
        <taxon>Clostridia</taxon>
        <taxon>Lachnospirales</taxon>
        <taxon>Lachnospiraceae</taxon>
        <taxon>Fusicatenibacter</taxon>
    </lineage>
</organism>
<keyword evidence="11" id="KW-1185">Reference proteome</keyword>
<feature type="domain" description="ABC transporter substrate-binding protein PnrA-like" evidence="7">
    <location>
        <begin position="33"/>
        <end position="190"/>
    </location>
</feature>
<keyword evidence="4" id="KW-0732">Signal</keyword>
<dbReference type="PROSITE" id="PS51257">
    <property type="entry name" value="PROKAR_LIPOPROTEIN"/>
    <property type="match status" value="1"/>
</dbReference>
<keyword evidence="5" id="KW-0472">Membrane</keyword>
<dbReference type="GO" id="GO:0005886">
    <property type="term" value="C:plasma membrane"/>
    <property type="evidence" value="ECO:0007669"/>
    <property type="project" value="UniProtKB-SubCell"/>
</dbReference>
<dbReference type="Proteomes" id="UP000095706">
    <property type="component" value="Unassembled WGS sequence"/>
</dbReference>
<evidence type="ECO:0000256" key="1">
    <source>
        <dbReference type="ARBA" id="ARBA00004193"/>
    </source>
</evidence>
<evidence type="ECO:0000313" key="11">
    <source>
        <dbReference type="Proteomes" id="UP000768180"/>
    </source>
</evidence>
<reference evidence="9" key="3">
    <citation type="submission" date="2020-02" db="EMBL/GenBank/DDBJ databases">
        <authorList>
            <person name="Littmann E."/>
            <person name="Sorbara M."/>
        </authorList>
    </citation>
    <scope>NUCLEOTIDE SEQUENCE</scope>
    <source>
        <strain evidence="9">MSK.14.54</strain>
    </source>
</reference>
<dbReference type="EMBL" id="JAAITQ010000018">
    <property type="protein sequence ID" value="NSE16847.1"/>
    <property type="molecule type" value="Genomic_DNA"/>
</dbReference>
<reference evidence="9 11" key="2">
    <citation type="journal article" date="2020" name="Cell Host Microbe">
        <title>Functional and Genomic Variation between Human-Derived Isolates of Lachnospiraceae Reveals Inter- and Intra-Species Diversity.</title>
        <authorList>
            <person name="Sorbara M.T."/>
            <person name="Littmann E.R."/>
            <person name="Fontana E."/>
            <person name="Moody T.U."/>
            <person name="Kohout C.E."/>
            <person name="Gjonbalaj M."/>
            <person name="Eaton V."/>
            <person name="Seok R."/>
            <person name="Leiner I.M."/>
            <person name="Pamer E.G."/>
        </authorList>
    </citation>
    <scope>NUCLEOTIDE SEQUENCE [LARGE SCALE GENOMIC DNA]</scope>
    <source>
        <strain evidence="9 11">MSK.14.54</strain>
    </source>
</reference>
<reference evidence="8 10" key="1">
    <citation type="submission" date="2015-09" db="EMBL/GenBank/DDBJ databases">
        <authorList>
            <consortium name="Pathogen Informatics"/>
        </authorList>
    </citation>
    <scope>NUCLEOTIDE SEQUENCE [LARGE SCALE GENOMIC DNA]</scope>
    <source>
        <strain evidence="8 10">2789STDY5608849</strain>
    </source>
</reference>
<keyword evidence="8" id="KW-0675">Receptor</keyword>
<evidence type="ECO:0000313" key="8">
    <source>
        <dbReference type="EMBL" id="CUO86684.1"/>
    </source>
</evidence>
<keyword evidence="3" id="KW-1003">Cell membrane</keyword>
<dbReference type="InterPro" id="IPR028082">
    <property type="entry name" value="Peripla_BP_I"/>
</dbReference>
<accession>A0A174IHL8</accession>
<dbReference type="PANTHER" id="PTHR34296:SF2">
    <property type="entry name" value="ABC TRANSPORTER GUANOSINE-BINDING PROTEIN NUPN"/>
    <property type="match status" value="1"/>
</dbReference>
<dbReference type="InterPro" id="IPR003760">
    <property type="entry name" value="PnrA-like"/>
</dbReference>
<dbReference type="STRING" id="1150298.ERS852406_03034"/>
<dbReference type="Gene3D" id="3.40.50.2300">
    <property type="match status" value="2"/>
</dbReference>
<evidence type="ECO:0000313" key="9">
    <source>
        <dbReference type="EMBL" id="NSE16847.1"/>
    </source>
</evidence>
<comment type="similarity">
    <text evidence="2">Belongs to the BMP lipoprotein family.</text>
</comment>
<comment type="subcellular location">
    <subcellularLocation>
        <location evidence="1">Cell membrane</location>
        <topology evidence="1">Lipid-anchor</topology>
    </subcellularLocation>
</comment>
<dbReference type="PANTHER" id="PTHR34296">
    <property type="entry name" value="TRANSCRIPTIONAL ACTIVATOR PROTEIN MED"/>
    <property type="match status" value="1"/>
</dbReference>
<evidence type="ECO:0000256" key="5">
    <source>
        <dbReference type="ARBA" id="ARBA00023136"/>
    </source>
</evidence>
<proteinExistence type="inferred from homology"/>
<evidence type="ECO:0000313" key="10">
    <source>
        <dbReference type="Proteomes" id="UP000095706"/>
    </source>
</evidence>
<dbReference type="Pfam" id="PF02608">
    <property type="entry name" value="Bmp"/>
    <property type="match status" value="1"/>
</dbReference>
<dbReference type="InterPro" id="IPR050957">
    <property type="entry name" value="BMP_lipoprotein"/>
</dbReference>
<name>A0A174IHL8_9FIRM</name>
<dbReference type="RefSeq" id="WP_022461679.1">
    <property type="nucleotide sequence ID" value="NZ_CAXSRP010000015.1"/>
</dbReference>
<evidence type="ECO:0000259" key="7">
    <source>
        <dbReference type="Pfam" id="PF02608"/>
    </source>
</evidence>
<evidence type="ECO:0000256" key="3">
    <source>
        <dbReference type="ARBA" id="ARBA00022475"/>
    </source>
</evidence>
<dbReference type="AlphaFoldDB" id="A0A174IHL8"/>
<keyword evidence="6" id="KW-0449">Lipoprotein</keyword>
<dbReference type="Proteomes" id="UP000768180">
    <property type="component" value="Unassembled WGS sequence"/>
</dbReference>
<sequence>MRKSWKWALCLGVVSLLLLGGCGKEKTEPVDLVLVTDGSEVASDAVYQSAWNGLAQYGDESGLKYEASVPAGRTTEDYENTIKEAAQKGASVIVCAGTSMSRAVYDAQRDWKDVRFLLLEAEPVSESGRSRLRGNTESLEIDASEAGYLAGYAAVQAGYTHLGYIGQKNEENGTKYGTGYALGAEAAAADLGLGENSITLDYTYRKSSSVSPSYLEKIKSWYGESGQILFSDGASYQNVLGAAASAAGGALIANGGVEEYANAVLKVRLDYGTAVYNALKEMKQKDFEGGKIVTRGVTDQEISLEWNQDAVPSFTEDQYRALCAKFSAEDFSIPDGDALSSPDQYKLSCVSVQKVK</sequence>
<gene>
    <name evidence="8" type="primary">tmpC_2</name>
    <name evidence="8" type="ORF">ERS852406_03034</name>
    <name evidence="9" type="ORF">G5B05_10590</name>
</gene>
<evidence type="ECO:0000256" key="4">
    <source>
        <dbReference type="ARBA" id="ARBA00022729"/>
    </source>
</evidence>
<dbReference type="EMBL" id="CYYV01000018">
    <property type="protein sequence ID" value="CUO86684.1"/>
    <property type="molecule type" value="Genomic_DNA"/>
</dbReference>
<evidence type="ECO:0000256" key="6">
    <source>
        <dbReference type="ARBA" id="ARBA00023288"/>
    </source>
</evidence>